<dbReference type="PROSITE" id="PS50268">
    <property type="entry name" value="CADHERIN_2"/>
    <property type="match status" value="3"/>
</dbReference>
<dbReference type="GO" id="GO:0000272">
    <property type="term" value="P:polysaccharide catabolic process"/>
    <property type="evidence" value="ECO:0007669"/>
    <property type="project" value="InterPro"/>
</dbReference>
<comment type="subcellular location">
    <subcellularLocation>
        <location evidence="1">Secreted</location>
    </subcellularLocation>
</comment>
<dbReference type="Gene3D" id="2.60.40.10">
    <property type="entry name" value="Immunoglobulins"/>
    <property type="match status" value="6"/>
</dbReference>
<dbReference type="GO" id="GO:0016020">
    <property type="term" value="C:membrane"/>
    <property type="evidence" value="ECO:0007669"/>
    <property type="project" value="InterPro"/>
</dbReference>
<dbReference type="CDD" id="cd11304">
    <property type="entry name" value="Cadherin_repeat"/>
    <property type="match status" value="2"/>
</dbReference>
<evidence type="ECO:0000256" key="4">
    <source>
        <dbReference type="SAM" id="MobiDB-lite"/>
    </source>
</evidence>
<dbReference type="Pfam" id="PF17210">
    <property type="entry name" value="SdrD_B"/>
    <property type="match status" value="6"/>
</dbReference>
<keyword evidence="2" id="KW-0964">Secreted</keyword>
<dbReference type="Gene3D" id="2.130.10.10">
    <property type="entry name" value="YVTN repeat-like/Quinoprotein amine dehydrogenase"/>
    <property type="match status" value="2"/>
</dbReference>
<dbReference type="InterPro" id="IPR011047">
    <property type="entry name" value="Quinoprotein_ADH-like_sf"/>
</dbReference>
<evidence type="ECO:0000313" key="6">
    <source>
        <dbReference type="EMBL" id="QEG00551.1"/>
    </source>
</evidence>
<dbReference type="PANTHER" id="PTHR35580:SF1">
    <property type="entry name" value="PHYTASE-LIKE DOMAIN-CONTAINING PROTEIN"/>
    <property type="match status" value="1"/>
</dbReference>
<reference evidence="6 7" key="1">
    <citation type="submission" date="2019-02" db="EMBL/GenBank/DDBJ databases">
        <title>Planctomycetal bacteria perform biofilm scaping via a novel small molecule.</title>
        <authorList>
            <person name="Jeske O."/>
            <person name="Boedeker C."/>
            <person name="Wiegand S."/>
            <person name="Breitling P."/>
            <person name="Kallscheuer N."/>
            <person name="Jogler M."/>
            <person name="Rohde M."/>
            <person name="Petersen J."/>
            <person name="Medema M.H."/>
            <person name="Surup F."/>
            <person name="Jogler C."/>
        </authorList>
    </citation>
    <scope>NUCLEOTIDE SEQUENCE [LARGE SCALE GENOMIC DNA]</scope>
    <source>
        <strain evidence="6 7">Mal15</strain>
    </source>
</reference>
<dbReference type="InterPro" id="IPR015943">
    <property type="entry name" value="WD40/YVTN_repeat-like_dom_sf"/>
</dbReference>
<evidence type="ECO:0000313" key="7">
    <source>
        <dbReference type="Proteomes" id="UP000321353"/>
    </source>
</evidence>
<dbReference type="InterPro" id="IPR036439">
    <property type="entry name" value="Dockerin_dom_sf"/>
</dbReference>
<feature type="domain" description="Cadherin" evidence="5">
    <location>
        <begin position="3300"/>
        <end position="3413"/>
    </location>
</feature>
<dbReference type="InterPro" id="IPR015919">
    <property type="entry name" value="Cadherin-like_sf"/>
</dbReference>
<dbReference type="SUPFAM" id="SSF63829">
    <property type="entry name" value="Calcium-dependent phosphotriesterase"/>
    <property type="match status" value="1"/>
</dbReference>
<dbReference type="Pfam" id="PF10282">
    <property type="entry name" value="Lactonase"/>
    <property type="match status" value="2"/>
</dbReference>
<keyword evidence="7" id="KW-1185">Reference proteome</keyword>
<dbReference type="GO" id="GO:0007156">
    <property type="term" value="P:homophilic cell adhesion via plasma membrane adhesion molecules"/>
    <property type="evidence" value="ECO:0007669"/>
    <property type="project" value="InterPro"/>
</dbReference>
<dbReference type="SUPFAM" id="SSF49313">
    <property type="entry name" value="Cadherin-like"/>
    <property type="match status" value="3"/>
</dbReference>
<dbReference type="InterPro" id="IPR019405">
    <property type="entry name" value="Lactonase_7-beta_prop"/>
</dbReference>
<dbReference type="InterPro" id="IPR018247">
    <property type="entry name" value="EF_Hand_1_Ca_BS"/>
</dbReference>
<dbReference type="SMART" id="SM00112">
    <property type="entry name" value="CA"/>
    <property type="match status" value="3"/>
</dbReference>
<evidence type="ECO:0000259" key="5">
    <source>
        <dbReference type="PROSITE" id="PS50268"/>
    </source>
</evidence>
<feature type="domain" description="Cadherin" evidence="5">
    <location>
        <begin position="1302"/>
        <end position="1385"/>
    </location>
</feature>
<dbReference type="Pfam" id="PF06739">
    <property type="entry name" value="SBBP"/>
    <property type="match status" value="1"/>
</dbReference>
<dbReference type="GO" id="GO:0005576">
    <property type="term" value="C:extracellular region"/>
    <property type="evidence" value="ECO:0007669"/>
    <property type="project" value="UniProtKB-SubCell"/>
</dbReference>
<dbReference type="InterPro" id="IPR010620">
    <property type="entry name" value="SBBP_repeat"/>
</dbReference>
<dbReference type="PANTHER" id="PTHR35580">
    <property type="entry name" value="CELL SURFACE GLYCOPROTEIN (S-LAYER PROTEIN)-LIKE PROTEIN"/>
    <property type="match status" value="1"/>
</dbReference>
<name>A0A5B9MKK3_9BACT</name>
<feature type="region of interest" description="Disordered" evidence="4">
    <location>
        <begin position="4257"/>
        <end position="4277"/>
    </location>
</feature>
<protein>
    <submittedName>
        <fullName evidence="6">Serine-aspartate repeat-containing protein C</fullName>
    </submittedName>
</protein>
<dbReference type="EMBL" id="CP036264">
    <property type="protein sequence ID" value="QEG00551.1"/>
    <property type="molecule type" value="Genomic_DNA"/>
</dbReference>
<dbReference type="InterPro" id="IPR002126">
    <property type="entry name" value="Cadherin-like_dom"/>
</dbReference>
<dbReference type="SUPFAM" id="SSF101898">
    <property type="entry name" value="NHL repeat"/>
    <property type="match status" value="1"/>
</dbReference>
<dbReference type="SUPFAM" id="SSF117074">
    <property type="entry name" value="Hypothetical protein PA1324"/>
    <property type="match status" value="6"/>
</dbReference>
<proteinExistence type="predicted"/>
<evidence type="ECO:0000256" key="1">
    <source>
        <dbReference type="ARBA" id="ARBA00004613"/>
    </source>
</evidence>
<feature type="domain" description="Cadherin" evidence="5">
    <location>
        <begin position="2625"/>
        <end position="2726"/>
    </location>
</feature>
<accession>A0A5B9MKK3</accession>
<dbReference type="SUPFAM" id="SSF50998">
    <property type="entry name" value="Quinoprotein alcohol dehydrogenase-like"/>
    <property type="match status" value="1"/>
</dbReference>
<dbReference type="InterPro" id="IPR033764">
    <property type="entry name" value="Sdr_B"/>
</dbReference>
<dbReference type="InterPro" id="IPR052918">
    <property type="entry name" value="Motility_Chemotaxis_Reg"/>
</dbReference>
<dbReference type="KEGG" id="smam:Mal15_46210"/>
<dbReference type="Gene3D" id="1.10.1330.10">
    <property type="entry name" value="Dockerin domain"/>
    <property type="match status" value="1"/>
</dbReference>
<keyword evidence="3" id="KW-0732">Signal</keyword>
<evidence type="ECO:0000256" key="3">
    <source>
        <dbReference type="ARBA" id="ARBA00022729"/>
    </source>
</evidence>
<dbReference type="SUPFAM" id="SSF75011">
    <property type="entry name" value="3-carboxy-cis,cis-mucoante lactonizing enzyme"/>
    <property type="match status" value="2"/>
</dbReference>
<dbReference type="GO" id="GO:0005509">
    <property type="term" value="F:calcium ion binding"/>
    <property type="evidence" value="ECO:0007669"/>
    <property type="project" value="InterPro"/>
</dbReference>
<dbReference type="InterPro" id="IPR013783">
    <property type="entry name" value="Ig-like_fold"/>
</dbReference>
<dbReference type="Proteomes" id="UP000321353">
    <property type="component" value="Chromosome"/>
</dbReference>
<gene>
    <name evidence="6" type="primary">sdrC</name>
    <name evidence="6" type="ORF">Mal15_46210</name>
</gene>
<dbReference type="PROSITE" id="PS00018">
    <property type="entry name" value="EF_HAND_1"/>
    <property type="match status" value="2"/>
</dbReference>
<evidence type="ECO:0000256" key="2">
    <source>
        <dbReference type="ARBA" id="ARBA00022525"/>
    </source>
</evidence>
<sequence>MRFQRKVKGAIRRPVVAGFNERLRRRRRLLMESLESRHLLAQVTLTAVADGKIADTDLDGTYETLTTNGNTITDRWFTSSGIGQERGAFEFDLSSIPEGSTLTAAKLGLYVPLKSGALPELVFRSYAGDGVINLSDAEAVSMAAGTGTVSELGNHEFTLDPAAIEFHLGGHVGLRMQNTALNADWVGVYSLEGFGSSPTLVLDYESAALSVDVQASSISESAGPSAATVLVTRNGDLSESLAVALSSSDPSEAAIASAVTIPAFASSVQVPLSAIDDFQVDGTQTVSITASSSGFLSGSDTVDVTDDDVAGVTVSAAAGLTTTEAGGSAEFTIVLDSEPTADVSINLTSSDVTEATVFPSVVTFTPSNWNSAQTVTVTGVDDAVSDGNQAVTIVTSIASSQDLNYGSFADPVVLDDVERGEFNAAGSNLNGTDLMIVGENGVNAEHRSFLTFDLSGITFPAVGATLQLQMDHYNFTSGMSFTAYDYVLGNDSLLGNSLTSLAAFADLGTGQIYGVAEVTSSANPVGSSFQMNLSAAAVSDINGQTGGLFTVGFADDQVTGSSTAHIRLDRNPSLRINQLLLWTDRVGIDPADVVVTNLDDDPQGLSVSILDDSISEIDGIEATVVTIGRNDESLNEVIVSLASSDTSEVAVQASVLIPAGQREITIPIEAVNDVIVDGSQSVTLTAAAAGFVSGTGVLTVSDVQADIIDDHVWLDANENGLRDSGEPGVEGAVVELFESVDGIVGNDDDISVNLSITDSQGQYQIAGLENGKNYYVHFRAPTGYVFSTQGVGNDDTIDSDVDQKGTTPLFLHTGGLSPSDVDAGLVGGPAAYGFTGRSGGSLTDNASAMDTDAAGNLYVSGSYRERSDFDFGPSEYFIRSVSTDDVYLAKYTPQGALIWARGIDGTGADRSTDLVVNESGDAFVTGSFQGTADFDPSTGTYELTSGGSADIFVWSLDRDGRFEMAAAMGGAYEDHGNSVALFPNGDVAIVGEFRGTGDFDPGSGVHSLVGSSNFRTDVFVVRLDASGQLQWANRTGGTNYDRGNGVSINAIGDIYVAGGFQGTADFDPDAGTDSRTAIGTQDSFLWKLSADGKLHWVKQWSGSLVNSAAYEVEVGDDGSVYSIGDFTKTIDLDPGDGIAERTTTPGSTRALFVTKLDASGDFVWGKSIGGTSLVDVKDAKLAANGDLYFAGSFSETVDFDPNVDTLIRTSAGPTDAYVSVLDSAGNLKWVQSVGGVDDDLGLAVAVANDGSAFLGGQYENRADFDPGAGTHELRTLFGVDLFVSKISTPLAPTSVQLLNDRIIESQPAGTVVGRFAATDPDFDESFHYRLATGVGDVDNGSFSVENGALIATEVFDQSVKDSYSVRVRAIDRSGRWVEQSLSVTVLPIANAGTIGNYIWHDTNENGIQDVGENGIEGAVVEIRSTADGLLRGRAITDSAGTYLVGGLVPGLDYHALVRPPLHFGFTIANAGPDDTLDSDADALGVTDSVTVNTGQSVDSLDVGLIGTAPYFGFAGKIGSNGDDIGQAVGTDSDGNLYVSGRFQNTVDFDPGPNTFERSSRGSIDIFVAKYSASGAFIWAETFGGSSADEAKSIDIANDGSVLISGSYQDVAEFGTGNQSTQLTSNGSTDAFVAKLDSDGNLRWARSVGSTSTDSADDVAVAGDGSVFAVGSFRNTPDFDPGENDFELSATGIDGFIWKLGSDGEFIWAGRVGGSSTVNAKRVALSSTGNAIVAGTFLGNLDVDPSVGVSALASSGSADVFVTAFDTNGNLLWGKQQGGNGSDSVNALTIGPADEIVMAGSFRGTADFDPGASEFELTAEGTSLSFSDAYATKLDAAGNFQWATRWGSPSVDDARGVSVGADGSVDVIGQFAGVSDFQTLGGNVTLSAPGTFDVLLTNLTATGEIVSVRSFGSAQADYGNDIVTLPDGSVFITGETTAITDMDPGGGVLEIIGGGRDDAFVSRIHPPQAPTALTLTEYRVLEQKPIHTNVGRLISLGGDPDGNHTYELVSGTGDDDNADFKIFDGVLSTASVLAHNGQPDRRIRVRVTDGSGLSFEQSLAVSVVEQSQAATISDAVWHDLNGNGLREVSENGIGGVVVEVFDEASHLSHGIVLTDSQGNYDIGELLPAADFRVQFRLPADLDFTTPNAGTDDQIDSDVDNLGNVSPVMLAPGQTLNHVSAGVVGETPSFGFAFGLGAEAESSSEERGRDVVIDSVGNIYAVGTFQGSVDFDPGPGVYELDSIGNVDTYVAKYTSTGALIWATQFGSTGSITGHSLEAVPGGGVLVSGGYNDTASLLGSSSGQTLTAAGGTDGFVASLTSDGQIDWAKSIGGTGNDWIYGMATAPDSSIVLTGYFNGTADFDPGAGTHELTSTGSEDAFVMKLDSLGDFVWAKSIGGSSFDRGYDVAVGPDGRVVTTGYYRFSADMDPGAATQTLTSAGGYDAFVSELDAAGNYLSSRSYGGPDSDYGYAVAVGSDGSVHAAGRFSNTVDFDSGVGVEELTSAGGLDAYLVKTDAAGSFQWAKQFGGTSNEFADAIALDGSNNVYLGGYDRVVAYDDRGQFRWTTSTPSRIVNESGLAVTSVGEIVVSAAFANISDFGPGGINYPLTAANNPDAFVWKFSQPDAPTAVSLAENRVLEQQPAGTIVGLLSATDISPEESFSFQLVSGPGDQDNASFEIQGDVLVASTSFDHSVQSTRNVRVAATNSQGLTYSDSITVEVQEISTAASVGNRVWNDFNGNGLQDAGEPGVSGVVAEIIATDDQLSRGMVVTDANGYYQIDALLPNLSYQVAYRLPADFEFTLPNVGSDSQIDSDARADGSTVPFTLASGETFSDLDAGVVGGQPSFGFAFSLSSENSHASNAIELDNEGNFYVTGTFRGVADFDPGPGVSIKDASGNSNSGFVAKYSPAGALIWVAEMSGSSIYGQDLAVDDNGNVYVTGSYDSSLNYEIRGSVSRLGTTGGTKSIFVAKLAPDGNAIWLKGFNGGRGEGSQITVTDGGDVLTAGTFSGSIDFDPGPGVHLSNSGGLFLSRLDANGDFVWVKQISANSAAMELASDGSLYLGGTFRGTTDFDPGPDAYLMSSNVRTRNDGFIAKLDAQGDFLWAKKTSGNGQDDLRGLAVTSDGGVVATGSFQYTADFDPSANDFLLTASGSQRDAFVWKLDANGDLGFATHFPASFTSVGTAVQGSGDGSLYVAVSFAQTVDIDPGVGVFEQSAATGYESFIVRLDASANLQWGQTFGVSNIQQLSILPDESVMSTGIFSGTTVDFDPRAGQYPLSTIGSDAFIARHFAPQAPSSVTLPIDGVFEGLPVGSQVGPLSAVDPDSRDVFTFELVAGTGDSDNGSFIITDGVLRTAAVFDESVKNSYSVRVKATDAAGLAVETPLTVQVLAAAQAASASGRVWNDINQDGLRDDSEPTVDAVVAQLMPAGERLVLQTVEVSADGQYSFSGLVPGVDYAVGFRIPNGYQYTLQNVGVDETLGSDTSPDGLSDTFSLVPGQSLTNVDAGLTGTPNAFGFAIPLGGDSNDEGRAVAIDSAGSVYVAGKFASSIDFDPGPGEAILQNEGSEDAFFAKYTRSGVLVWAKQLKGGTGLDAIGIHVAGNGDVTLTGNFNGETNFDPGATDTTLDVASSHSYVLRFNGAGDFVWVRAIQAGVRDLAVADNGDLLFTGVFSNGPVDFDPGTGTFEMTNEGSSDRFVLNLNNAGQFNWATQFGLSGINPRERVDVDSSGHVYVTGSYSGITDFEAGPYTTSLQGGGGFTMRLQPDGTLDWVRPMNVQYGRAVAAADDGTVYSSGLFLGRPDVDPGFDEFYLQAVVSEDIPVYQYDLPIIKLDANGEFGHAFAFTGIGSEGADDLEINASGRLAGAGYLQETVDFDPSAEEQILTSAGEYDAAVFSLDPSGTDVLAYRFGGIEDDFAYGVDIGSDGSVAATGYFQATATLDPLVSDVSLASAGGRDAFLLHFTSNRSPEAIALSNSNILKESPVGELVGVFSTTDPNVGDSFSYTLVSGNGDDDNGLFRIVNAQLETDGAIPGLDPLSIRVRSTDRDGQWFESTFVISVTTNVDVPPAVESVVRVGSSPTNASTLQYTVTFSEPVAGVDAGDFSITATSVTGTSVTQVAGNGAVYTVTIVATGGEGIVRMDVIDDDSIIDSIGQSLGGSGANNGAFNTGEEYVVDLTPPQVISVQTPDVSPTNANEVDFVVTFSELVGGVDDVDFSLIANGLTGVSISNITQAGSVYTVTVDSGSGDGTLRLDVLDDDSITDARTNPLGGPGAGNGGFTSSNSYTFDRTGPSVDSIRRVGASPTDSASIDFTVTFTEDVTGVDLDDFSLALTGLPGAEITSLSGSGSVYTVTVSTGLGDGTIRLNVVDDDTIKDAYNNFLGGTGINNGGFDSGEIYVVDRTGELFGRKWHDLDGDGLWDSSEPGLAGVMVYLDLNGNGQYDATEPTAITSLDDPATTDVDETGNYRFSDLGPGNYDVGEFLPAGWTQTYPVEFTGGTGELTFVEALRDGVNGIDGLDEAAGVTVSPDGNHIYVASYTDDSVTVLQRDHVTGQATLLQVVRNNVSGVTGLNGAQSVVVSPDGKNVYVSSDFDDSVVVFDRDQSSGLVTYSQRLRDGVDGVNGIDSALSIVISPDGAHVYAGGALDDSVAAFSRDPDTGNLTFVQSVTDGVNGFSGLDFVFSLAISADGHHLYVTGSDDDALTVISRNPTTGMLTHVQTLRDGVGGVDGLNLASGVTIAPDGNHVYVAGKVDDAIAVFARNDITGELTFAQKRTVSSFVSNVLDGVISVSISPDGENVYVTNDFRDKIGVFSRNPVTGHLGYLQDIADNAGGVDGLNQAWFSTVSPDGKNVYVVGATDDALVTFTRDAGTSSATSHNVTIGPSESKGPFHFGNVGVFADPVTRFVRQAPLTPITNSDVLVFHAEFTAPVTQIHASDFAVSGSSTAVVSEIAAVAGTGETVYAITVSGGDLASYNGLVGIDLAANQDIVNLLGNPLPTIEPAMDEVFTVDNLAPQVAEFDRGEGGNSVIDSIAVSFDSIVTLVPGAITLTRNASELVDLVATPSIVDNATVVVLTFSGASTESGGALIDGDYELRVLHSHVHDLANNNLDGDSDGNAGVDAVDQFYRFFGDSDGDRDVDGQDYGRFALTFLKTVGDPEFDPLFDSDRDGDVDGQDYGRFGLRFLRQLD</sequence>
<organism evidence="6 7">
    <name type="scientific">Stieleria maiorica</name>
    <dbReference type="NCBI Taxonomy" id="2795974"/>
    <lineage>
        <taxon>Bacteria</taxon>
        <taxon>Pseudomonadati</taxon>
        <taxon>Planctomycetota</taxon>
        <taxon>Planctomycetia</taxon>
        <taxon>Pirellulales</taxon>
        <taxon>Pirellulaceae</taxon>
        <taxon>Stieleria</taxon>
    </lineage>
</organism>
<dbReference type="Gene3D" id="2.60.40.60">
    <property type="entry name" value="Cadherins"/>
    <property type="match status" value="3"/>
</dbReference>